<gene>
    <name evidence="2" type="ORF">PIB30_088006</name>
</gene>
<comment type="caution">
    <text evidence="2">The sequence shown here is derived from an EMBL/GenBank/DDBJ whole genome shotgun (WGS) entry which is preliminary data.</text>
</comment>
<name>A0ABU6RUG5_9FABA</name>
<feature type="non-terminal residue" evidence="2">
    <location>
        <position position="63"/>
    </location>
</feature>
<evidence type="ECO:0000313" key="3">
    <source>
        <dbReference type="Proteomes" id="UP001341840"/>
    </source>
</evidence>
<evidence type="ECO:0000256" key="1">
    <source>
        <dbReference type="SAM" id="MobiDB-lite"/>
    </source>
</evidence>
<reference evidence="2 3" key="1">
    <citation type="journal article" date="2023" name="Plants (Basel)">
        <title>Bridging the Gap: Combining Genomics and Transcriptomics Approaches to Understand Stylosanthes scabra, an Orphan Legume from the Brazilian Caatinga.</title>
        <authorList>
            <person name="Ferreira-Neto J.R.C."/>
            <person name="da Silva M.D."/>
            <person name="Binneck E."/>
            <person name="de Melo N.F."/>
            <person name="da Silva R.H."/>
            <person name="de Melo A.L.T.M."/>
            <person name="Pandolfi V."/>
            <person name="Bustamante F.O."/>
            <person name="Brasileiro-Vidal A.C."/>
            <person name="Benko-Iseppon A.M."/>
        </authorList>
    </citation>
    <scope>NUCLEOTIDE SEQUENCE [LARGE SCALE GENOMIC DNA]</scope>
    <source>
        <tissue evidence="2">Leaves</tissue>
    </source>
</reference>
<keyword evidence="3" id="KW-1185">Reference proteome</keyword>
<protein>
    <submittedName>
        <fullName evidence="2">Uncharacterized protein</fullName>
    </submittedName>
</protein>
<dbReference type="Proteomes" id="UP001341840">
    <property type="component" value="Unassembled WGS sequence"/>
</dbReference>
<organism evidence="2 3">
    <name type="scientific">Stylosanthes scabra</name>
    <dbReference type="NCBI Taxonomy" id="79078"/>
    <lineage>
        <taxon>Eukaryota</taxon>
        <taxon>Viridiplantae</taxon>
        <taxon>Streptophyta</taxon>
        <taxon>Embryophyta</taxon>
        <taxon>Tracheophyta</taxon>
        <taxon>Spermatophyta</taxon>
        <taxon>Magnoliopsida</taxon>
        <taxon>eudicotyledons</taxon>
        <taxon>Gunneridae</taxon>
        <taxon>Pentapetalae</taxon>
        <taxon>rosids</taxon>
        <taxon>fabids</taxon>
        <taxon>Fabales</taxon>
        <taxon>Fabaceae</taxon>
        <taxon>Papilionoideae</taxon>
        <taxon>50 kb inversion clade</taxon>
        <taxon>dalbergioids sensu lato</taxon>
        <taxon>Dalbergieae</taxon>
        <taxon>Pterocarpus clade</taxon>
        <taxon>Stylosanthes</taxon>
    </lineage>
</organism>
<dbReference type="EMBL" id="JASCZI010031785">
    <property type="protein sequence ID" value="MED6127426.1"/>
    <property type="molecule type" value="Genomic_DNA"/>
</dbReference>
<sequence>MKMQGEEVEEHRRQPQLRRTRTADWSELGKHEQRMTMANDEDERRTKKERCVTFSSLLSSSQM</sequence>
<accession>A0ABU6RUG5</accession>
<feature type="compositionally biased region" description="Basic and acidic residues" evidence="1">
    <location>
        <begin position="21"/>
        <end position="34"/>
    </location>
</feature>
<evidence type="ECO:0000313" key="2">
    <source>
        <dbReference type="EMBL" id="MED6127426.1"/>
    </source>
</evidence>
<feature type="region of interest" description="Disordered" evidence="1">
    <location>
        <begin position="1"/>
        <end position="48"/>
    </location>
</feature>
<proteinExistence type="predicted"/>